<reference evidence="2 3" key="1">
    <citation type="submission" date="2024-01" db="EMBL/GenBank/DDBJ databases">
        <title>The genomes of 5 underutilized Papilionoideae crops provide insights into root nodulation and disease resistanc.</title>
        <authorList>
            <person name="Yuan L."/>
        </authorList>
    </citation>
    <scope>NUCLEOTIDE SEQUENCE [LARGE SCALE GENOMIC DNA]</scope>
    <source>
        <strain evidence="2">ZHUSHIDOU_FW_LH</strain>
        <tissue evidence="2">Leaf</tissue>
    </source>
</reference>
<evidence type="ECO:0000313" key="2">
    <source>
        <dbReference type="EMBL" id="KAK7272787.1"/>
    </source>
</evidence>
<dbReference type="Proteomes" id="UP001372338">
    <property type="component" value="Unassembled WGS sequence"/>
</dbReference>
<protein>
    <submittedName>
        <fullName evidence="2">Uncharacterized protein</fullName>
    </submittedName>
</protein>
<evidence type="ECO:0000313" key="3">
    <source>
        <dbReference type="Proteomes" id="UP001372338"/>
    </source>
</evidence>
<sequence length="115" mass="13140">MKIKIAVSNHHRNVKEEMWKVRDEQTLTGGTNEYGGGLEWWRRVVSGCAVSDERRLSLSLSLSTDGREEETRRKLEKKRESNSAEGESHSCYLEKVVVAFNPTIMVHQPTEAHCP</sequence>
<dbReference type="AlphaFoldDB" id="A0AAN9FA59"/>
<evidence type="ECO:0000256" key="1">
    <source>
        <dbReference type="SAM" id="MobiDB-lite"/>
    </source>
</evidence>
<feature type="compositionally biased region" description="Basic and acidic residues" evidence="1">
    <location>
        <begin position="65"/>
        <end position="88"/>
    </location>
</feature>
<accession>A0AAN9FA59</accession>
<comment type="caution">
    <text evidence="2">The sequence shown here is derived from an EMBL/GenBank/DDBJ whole genome shotgun (WGS) entry which is preliminary data.</text>
</comment>
<organism evidence="2 3">
    <name type="scientific">Crotalaria pallida</name>
    <name type="common">Smooth rattlebox</name>
    <name type="synonym">Crotalaria striata</name>
    <dbReference type="NCBI Taxonomy" id="3830"/>
    <lineage>
        <taxon>Eukaryota</taxon>
        <taxon>Viridiplantae</taxon>
        <taxon>Streptophyta</taxon>
        <taxon>Embryophyta</taxon>
        <taxon>Tracheophyta</taxon>
        <taxon>Spermatophyta</taxon>
        <taxon>Magnoliopsida</taxon>
        <taxon>eudicotyledons</taxon>
        <taxon>Gunneridae</taxon>
        <taxon>Pentapetalae</taxon>
        <taxon>rosids</taxon>
        <taxon>fabids</taxon>
        <taxon>Fabales</taxon>
        <taxon>Fabaceae</taxon>
        <taxon>Papilionoideae</taxon>
        <taxon>50 kb inversion clade</taxon>
        <taxon>genistoids sensu lato</taxon>
        <taxon>core genistoids</taxon>
        <taxon>Crotalarieae</taxon>
        <taxon>Crotalaria</taxon>
    </lineage>
</organism>
<keyword evidence="3" id="KW-1185">Reference proteome</keyword>
<name>A0AAN9FA59_CROPI</name>
<proteinExistence type="predicted"/>
<gene>
    <name evidence="2" type="ORF">RIF29_13826</name>
</gene>
<dbReference type="EMBL" id="JAYWIO010000003">
    <property type="protein sequence ID" value="KAK7272787.1"/>
    <property type="molecule type" value="Genomic_DNA"/>
</dbReference>
<feature type="region of interest" description="Disordered" evidence="1">
    <location>
        <begin position="62"/>
        <end position="89"/>
    </location>
</feature>